<dbReference type="SMART" id="SM00506">
    <property type="entry name" value="A1pp"/>
    <property type="match status" value="1"/>
</dbReference>
<name>A0A062V954_9EURY</name>
<dbReference type="NCBIfam" id="NF001664">
    <property type="entry name" value="PRK00431.1-6"/>
    <property type="match status" value="1"/>
</dbReference>
<protein>
    <submittedName>
        <fullName evidence="2">Putative phosphatase, C-terminal domain of histone macro H2A1 like protein</fullName>
    </submittedName>
</protein>
<dbReference type="PATRIC" id="fig|1392998.3.peg.483"/>
<evidence type="ECO:0000313" key="3">
    <source>
        <dbReference type="Proteomes" id="UP000027153"/>
    </source>
</evidence>
<evidence type="ECO:0000259" key="1">
    <source>
        <dbReference type="PROSITE" id="PS51154"/>
    </source>
</evidence>
<accession>A0A062V954</accession>
<dbReference type="CDD" id="cd02908">
    <property type="entry name" value="Macro_OAADPr_deacetylase"/>
    <property type="match status" value="1"/>
</dbReference>
<feature type="domain" description="Macro" evidence="1">
    <location>
        <begin position="1"/>
        <end position="182"/>
    </location>
</feature>
<dbReference type="RefSeq" id="WP_048088258.1">
    <property type="nucleotide sequence ID" value="NZ_JMIY01000001.1"/>
</dbReference>
<sequence>MEAKIGTTRVILISGDITEQETDAIVNAANPGLMGGGGVDGAIHSKGGPDILKECRIIRQTLWPDGLPTGEAVATTGGRLKAKKVIHTVGPIWSGGNKGEPDLLAQAYRSSLTLALRMGLRTISFPSISTGAYAYPIEKASRVAIKTVIGFTERNAGIEEVRFVLHSYNDLQVYEKALAEYMI</sequence>
<proteinExistence type="predicted"/>
<dbReference type="Pfam" id="PF01661">
    <property type="entry name" value="Macro"/>
    <property type="match status" value="1"/>
</dbReference>
<dbReference type="PANTHER" id="PTHR11106:SF27">
    <property type="entry name" value="MACRO DOMAIN-CONTAINING PROTEIN"/>
    <property type="match status" value="1"/>
</dbReference>
<reference evidence="2 3" key="1">
    <citation type="journal article" date="2013" name="Nature">
        <title>Anaerobic oxidation of methane coupled to nitrate reduction in a novel archaeal lineage.</title>
        <authorList>
            <person name="Haroon M.F."/>
            <person name="Hu S."/>
            <person name="Shi Y."/>
            <person name="Imelfort M."/>
            <person name="Keller J."/>
            <person name="Hugenholtz P."/>
            <person name="Yuan Z."/>
            <person name="Tyson G.W."/>
        </authorList>
    </citation>
    <scope>NUCLEOTIDE SEQUENCE [LARGE SCALE GENOMIC DNA]</scope>
    <source>
        <strain evidence="2 3">ANME-2d</strain>
    </source>
</reference>
<dbReference type="SUPFAM" id="SSF52949">
    <property type="entry name" value="Macro domain-like"/>
    <property type="match status" value="1"/>
</dbReference>
<dbReference type="EMBL" id="JMIY01000001">
    <property type="protein sequence ID" value="KCZ73063.1"/>
    <property type="molecule type" value="Genomic_DNA"/>
</dbReference>
<dbReference type="Gene3D" id="3.40.220.10">
    <property type="entry name" value="Leucine Aminopeptidase, subunit E, domain 1"/>
    <property type="match status" value="1"/>
</dbReference>
<dbReference type="OrthoDB" id="15450at2157"/>
<keyword evidence="3" id="KW-1185">Reference proteome</keyword>
<dbReference type="InterPro" id="IPR043472">
    <property type="entry name" value="Macro_dom-like"/>
</dbReference>
<dbReference type="AlphaFoldDB" id="A0A062V954"/>
<comment type="caution">
    <text evidence="2">The sequence shown here is derived from an EMBL/GenBank/DDBJ whole genome shotgun (WGS) entry which is preliminary data.</text>
</comment>
<dbReference type="Proteomes" id="UP000027153">
    <property type="component" value="Unassembled WGS sequence"/>
</dbReference>
<dbReference type="PANTHER" id="PTHR11106">
    <property type="entry name" value="GANGLIOSIDE INDUCED DIFFERENTIATION ASSOCIATED PROTEIN 2-RELATED"/>
    <property type="match status" value="1"/>
</dbReference>
<gene>
    <name evidence="2" type="ORF">ANME2D_00122</name>
</gene>
<organism evidence="2 3">
    <name type="scientific">Candidatus Methanoperedens nitratireducens</name>
    <dbReference type="NCBI Taxonomy" id="1392998"/>
    <lineage>
        <taxon>Archaea</taxon>
        <taxon>Methanobacteriati</taxon>
        <taxon>Methanobacteriota</taxon>
        <taxon>Stenosarchaea group</taxon>
        <taxon>Methanomicrobia</taxon>
        <taxon>Methanosarcinales</taxon>
        <taxon>ANME-2 cluster</taxon>
        <taxon>Candidatus Methanoperedentaceae</taxon>
        <taxon>Candidatus Methanoperedens</taxon>
    </lineage>
</organism>
<dbReference type="PROSITE" id="PS51154">
    <property type="entry name" value="MACRO"/>
    <property type="match status" value="1"/>
</dbReference>
<evidence type="ECO:0000313" key="2">
    <source>
        <dbReference type="EMBL" id="KCZ73063.1"/>
    </source>
</evidence>
<dbReference type="InterPro" id="IPR002589">
    <property type="entry name" value="Macro_dom"/>
</dbReference>